<dbReference type="Pfam" id="PF24430">
    <property type="entry name" value="DUF7553"/>
    <property type="match status" value="1"/>
</dbReference>
<organism evidence="1 2">
    <name type="scientific">Halonotius terrestris</name>
    <dbReference type="NCBI Taxonomy" id="2487750"/>
    <lineage>
        <taxon>Archaea</taxon>
        <taxon>Methanobacteriati</taxon>
        <taxon>Methanobacteriota</taxon>
        <taxon>Stenosarchaea group</taxon>
        <taxon>Halobacteria</taxon>
        <taxon>Halobacteriales</taxon>
        <taxon>Haloferacaceae</taxon>
        <taxon>Halonotius</taxon>
    </lineage>
</organism>
<evidence type="ECO:0000313" key="2">
    <source>
        <dbReference type="Proteomes" id="UP000705823"/>
    </source>
</evidence>
<name>A0A8J8P911_9EURY</name>
<dbReference type="RefSeq" id="WP_142979513.1">
    <property type="nucleotide sequence ID" value="NZ_RKLU01000003.1"/>
</dbReference>
<dbReference type="OrthoDB" id="197463at2157"/>
<accession>A0A8J8P911</accession>
<gene>
    <name evidence="1" type="ORF">EGH24_07285</name>
</gene>
<evidence type="ECO:0000313" key="1">
    <source>
        <dbReference type="EMBL" id="TQQ80951.1"/>
    </source>
</evidence>
<dbReference type="InterPro" id="IPR055975">
    <property type="entry name" value="DUF7553"/>
</dbReference>
<proteinExistence type="predicted"/>
<reference evidence="1" key="1">
    <citation type="submission" date="2019-02" db="EMBL/GenBank/DDBJ databases">
        <title>Halonotius sp. a new haloarchaeum isolated from saline soil.</title>
        <authorList>
            <person name="Duran-Viseras A."/>
            <person name="Sanchez-Porro C."/>
            <person name="Ventosa A."/>
        </authorList>
    </citation>
    <scope>NUCLEOTIDE SEQUENCE</scope>
    <source>
        <strain evidence="1">F15B</strain>
    </source>
</reference>
<comment type="caution">
    <text evidence="1">The sequence shown here is derived from an EMBL/GenBank/DDBJ whole genome shotgun (WGS) entry which is preliminary data.</text>
</comment>
<protein>
    <submittedName>
        <fullName evidence="1">Uncharacterized protein</fullName>
    </submittedName>
</protein>
<dbReference type="AlphaFoldDB" id="A0A8J8P911"/>
<sequence length="89" mass="9487">MVREELQTAADRLRTAAETADGDAVERLTGLADKLDTLATADRGPDHGTMARMQNTLNEVKDDIAPEAADAIDDAKAAISEYRSTVEGV</sequence>
<keyword evidence="2" id="KW-1185">Reference proteome</keyword>
<dbReference type="EMBL" id="RKLU01000003">
    <property type="protein sequence ID" value="TQQ80951.1"/>
    <property type="molecule type" value="Genomic_DNA"/>
</dbReference>
<dbReference type="Proteomes" id="UP000705823">
    <property type="component" value="Unassembled WGS sequence"/>
</dbReference>